<feature type="compositionally biased region" description="Basic and acidic residues" evidence="6">
    <location>
        <begin position="164"/>
        <end position="188"/>
    </location>
</feature>
<evidence type="ECO:0000256" key="4">
    <source>
        <dbReference type="ARBA" id="ARBA00023163"/>
    </source>
</evidence>
<sequence>MGSVARSDLGLDLRPPSSAAAGRSVAGFLREAAAAGEGMAAKLEEYVRGLEEERRKIEGFRRELPLCMAILCDVIEGLEEELAKCRGSSDAVTGGRPVLEEFMPMKRKFDEEEGVKQEKDFRDKVNWMSSAQLWSDNYSANTSSTTSNTVAANNNEATSSSSRENIRERDGDGRRVQCDEKPFPESKCRNGGGAFLPFKGMPSYPAGISRKEEKVTAALVPPPPLPDLSLLSPAGNKASRGVSSATEDQRSSSRGSSKGVASSAANAQSSLQAPQPTPTQQGPRKPRRCWSPELHRRFVKSLQQLGGSQAATPKQIRELMKVDGLTNDEVKSHLQKYRLHTRRVPASSTQANQQVVVLGGLWVSPENYSMSKQSTSQSASPQGPLHLASASRGMSITGGDSYEEEDGKSESYSWKGHLQRPNGEETD</sequence>
<dbReference type="AlphaFoldDB" id="A0A1D1YB93"/>
<dbReference type="InterPro" id="IPR017930">
    <property type="entry name" value="Myb_dom"/>
</dbReference>
<evidence type="ECO:0000256" key="3">
    <source>
        <dbReference type="ARBA" id="ARBA00023125"/>
    </source>
</evidence>
<evidence type="ECO:0000256" key="2">
    <source>
        <dbReference type="ARBA" id="ARBA00023015"/>
    </source>
</evidence>
<feature type="domain" description="HTH myb-type" evidence="7">
    <location>
        <begin position="282"/>
        <end position="342"/>
    </location>
</feature>
<evidence type="ECO:0000256" key="6">
    <source>
        <dbReference type="SAM" id="MobiDB-lite"/>
    </source>
</evidence>
<feature type="region of interest" description="Disordered" evidence="6">
    <location>
        <begin position="371"/>
        <end position="427"/>
    </location>
</feature>
<name>A0A1D1YB93_9ARAE</name>
<protein>
    <submittedName>
        <fullName evidence="8">Two-component response regulator ARR18</fullName>
    </submittedName>
</protein>
<dbReference type="EMBL" id="GDJX01016031">
    <property type="protein sequence ID" value="JAT51905.1"/>
    <property type="molecule type" value="Transcribed_RNA"/>
</dbReference>
<dbReference type="GO" id="GO:0005634">
    <property type="term" value="C:nucleus"/>
    <property type="evidence" value="ECO:0007669"/>
    <property type="project" value="UniProtKB-SubCell"/>
</dbReference>
<evidence type="ECO:0000256" key="5">
    <source>
        <dbReference type="ARBA" id="ARBA00023242"/>
    </source>
</evidence>
<dbReference type="PROSITE" id="PS51294">
    <property type="entry name" value="HTH_MYB"/>
    <property type="match status" value="1"/>
</dbReference>
<keyword evidence="2" id="KW-0805">Transcription regulation</keyword>
<dbReference type="InterPro" id="IPR058673">
    <property type="entry name" value="HHO5-like_N"/>
</dbReference>
<organism evidence="8">
    <name type="scientific">Anthurium amnicola</name>
    <dbReference type="NCBI Taxonomy" id="1678845"/>
    <lineage>
        <taxon>Eukaryota</taxon>
        <taxon>Viridiplantae</taxon>
        <taxon>Streptophyta</taxon>
        <taxon>Embryophyta</taxon>
        <taxon>Tracheophyta</taxon>
        <taxon>Spermatophyta</taxon>
        <taxon>Magnoliopsida</taxon>
        <taxon>Liliopsida</taxon>
        <taxon>Araceae</taxon>
        <taxon>Pothoideae</taxon>
        <taxon>Potheae</taxon>
        <taxon>Anthurium</taxon>
    </lineage>
</organism>
<gene>
    <name evidence="8" type="primary">ARR18_0</name>
    <name evidence="8" type="ORF">g.119244</name>
</gene>
<dbReference type="Gene3D" id="1.10.10.60">
    <property type="entry name" value="Homeodomain-like"/>
    <property type="match status" value="1"/>
</dbReference>
<reference evidence="8" key="1">
    <citation type="submission" date="2015-07" db="EMBL/GenBank/DDBJ databases">
        <title>Transcriptome Assembly of Anthurium amnicola.</title>
        <authorList>
            <person name="Suzuki J."/>
        </authorList>
    </citation>
    <scope>NUCLEOTIDE SEQUENCE</scope>
</reference>
<dbReference type="InterPro" id="IPR009057">
    <property type="entry name" value="Homeodomain-like_sf"/>
</dbReference>
<dbReference type="Pfam" id="PF00249">
    <property type="entry name" value="Myb_DNA-binding"/>
    <property type="match status" value="1"/>
</dbReference>
<dbReference type="GO" id="GO:0003700">
    <property type="term" value="F:DNA-binding transcription factor activity"/>
    <property type="evidence" value="ECO:0007669"/>
    <property type="project" value="InterPro"/>
</dbReference>
<dbReference type="InterPro" id="IPR006447">
    <property type="entry name" value="Myb_dom_plants"/>
</dbReference>
<dbReference type="FunFam" id="1.10.10.60:FF:000002">
    <property type="entry name" value="Myb family transcription factor"/>
    <property type="match status" value="1"/>
</dbReference>
<keyword evidence="3" id="KW-0238">DNA-binding</keyword>
<dbReference type="InterPro" id="IPR044787">
    <property type="entry name" value="HHO5-like"/>
</dbReference>
<dbReference type="SUPFAM" id="SSF46689">
    <property type="entry name" value="Homeodomain-like"/>
    <property type="match status" value="1"/>
</dbReference>
<feature type="compositionally biased region" description="Low complexity" evidence="6">
    <location>
        <begin position="371"/>
        <end position="382"/>
    </location>
</feature>
<feature type="region of interest" description="Disordered" evidence="6">
    <location>
        <begin position="139"/>
        <end position="295"/>
    </location>
</feature>
<feature type="compositionally biased region" description="Low complexity" evidence="6">
    <location>
        <begin position="252"/>
        <end position="283"/>
    </location>
</feature>
<dbReference type="PANTHER" id="PTHR31003:SF3">
    <property type="entry name" value="HOMEODOMAIN-LIKE SUPERFAMILY PROTEIN-RELATED"/>
    <property type="match status" value="1"/>
</dbReference>
<dbReference type="InterPro" id="IPR001005">
    <property type="entry name" value="SANT/Myb"/>
</dbReference>
<dbReference type="GO" id="GO:0003677">
    <property type="term" value="F:DNA binding"/>
    <property type="evidence" value="ECO:0007669"/>
    <property type="project" value="UniProtKB-KW"/>
</dbReference>
<dbReference type="NCBIfam" id="TIGR01557">
    <property type="entry name" value="myb_SHAQKYF"/>
    <property type="match status" value="1"/>
</dbReference>
<feature type="compositionally biased region" description="Low complexity" evidence="6">
    <location>
        <begin position="139"/>
        <end position="162"/>
    </location>
</feature>
<proteinExistence type="predicted"/>
<keyword evidence="4" id="KW-0804">Transcription</keyword>
<accession>A0A1D1YB93</accession>
<dbReference type="PANTHER" id="PTHR31003">
    <property type="entry name" value="MYB FAMILY TRANSCRIPTION FACTOR"/>
    <property type="match status" value="1"/>
</dbReference>
<evidence type="ECO:0000313" key="8">
    <source>
        <dbReference type="EMBL" id="JAT51905.1"/>
    </source>
</evidence>
<evidence type="ECO:0000256" key="1">
    <source>
        <dbReference type="ARBA" id="ARBA00004123"/>
    </source>
</evidence>
<evidence type="ECO:0000259" key="7">
    <source>
        <dbReference type="PROSITE" id="PS51294"/>
    </source>
</evidence>
<comment type="subcellular location">
    <subcellularLocation>
        <location evidence="1">Nucleus</location>
    </subcellularLocation>
</comment>
<dbReference type="Pfam" id="PF26575">
    <property type="entry name" value="HHO5_N"/>
    <property type="match status" value="1"/>
</dbReference>
<keyword evidence="5" id="KW-0539">Nucleus</keyword>